<keyword evidence="1" id="KW-0472">Membrane</keyword>
<reference evidence="2 3" key="1">
    <citation type="journal article" date="2012" name="BMC Genomics">
        <title>Comparative genomics of the white-rot fungi, Phanerochaete carnosa and P. chrysosporium, to elucidate the genetic basis of the distinct wood types they colonize.</title>
        <authorList>
            <person name="Suzuki H."/>
            <person name="MacDonald J."/>
            <person name="Syed K."/>
            <person name="Salamov A."/>
            <person name="Hori C."/>
            <person name="Aerts A."/>
            <person name="Henrissat B."/>
            <person name="Wiebenga A."/>
            <person name="vanKuyk P.A."/>
            <person name="Barry K."/>
            <person name="Lindquist E."/>
            <person name="LaButti K."/>
            <person name="Lapidus A."/>
            <person name="Lucas S."/>
            <person name="Coutinho P."/>
            <person name="Gong Y."/>
            <person name="Samejima M."/>
            <person name="Mahadevan R."/>
            <person name="Abou-Zaid M."/>
            <person name="de Vries R.P."/>
            <person name="Igarashi K."/>
            <person name="Yadav J.S."/>
            <person name="Grigoriev I.V."/>
            <person name="Master E.R."/>
        </authorList>
    </citation>
    <scope>NUCLEOTIDE SEQUENCE [LARGE SCALE GENOMIC DNA]</scope>
    <source>
        <strain evidence="2 3">HHB-10118-sp</strain>
    </source>
</reference>
<dbReference type="RefSeq" id="XP_007397628.1">
    <property type="nucleotide sequence ID" value="XM_007397566.1"/>
</dbReference>
<dbReference type="KEGG" id="pco:PHACADRAFT_30587"/>
<feature type="transmembrane region" description="Helical" evidence="1">
    <location>
        <begin position="134"/>
        <end position="153"/>
    </location>
</feature>
<protein>
    <submittedName>
        <fullName evidence="2">Uncharacterized protein</fullName>
    </submittedName>
</protein>
<evidence type="ECO:0000256" key="1">
    <source>
        <dbReference type="SAM" id="Phobius"/>
    </source>
</evidence>
<proteinExistence type="predicted"/>
<evidence type="ECO:0000313" key="2">
    <source>
        <dbReference type="EMBL" id="EKM53620.1"/>
    </source>
</evidence>
<dbReference type="HOGENOM" id="CLU_746186_0_0_1"/>
<keyword evidence="1" id="KW-1133">Transmembrane helix</keyword>
<dbReference type="GeneID" id="18919641"/>
<organism evidence="2 3">
    <name type="scientific">Phanerochaete carnosa (strain HHB-10118-sp)</name>
    <name type="common">White-rot fungus</name>
    <name type="synonym">Peniophora carnosa</name>
    <dbReference type="NCBI Taxonomy" id="650164"/>
    <lineage>
        <taxon>Eukaryota</taxon>
        <taxon>Fungi</taxon>
        <taxon>Dikarya</taxon>
        <taxon>Basidiomycota</taxon>
        <taxon>Agaricomycotina</taxon>
        <taxon>Agaricomycetes</taxon>
        <taxon>Polyporales</taxon>
        <taxon>Phanerochaetaceae</taxon>
        <taxon>Phanerochaete</taxon>
    </lineage>
</organism>
<dbReference type="Proteomes" id="UP000008370">
    <property type="component" value="Unassembled WGS sequence"/>
</dbReference>
<accession>K5W3A2</accession>
<keyword evidence="3" id="KW-1185">Reference proteome</keyword>
<evidence type="ECO:0000313" key="3">
    <source>
        <dbReference type="Proteomes" id="UP000008370"/>
    </source>
</evidence>
<sequence>MSQSADTLDTSIRMGQSALASLACDGMVAPSPPLSSSQSCSSLMLRNLDYPRRRAGYIVAAATQRYVSRLLLVSSDNGPSSCVRPVALDASPGDSNQVRECDIPMIGSFLSLWEFFLAAVFSALRIFAISDRNLTLAAAVFLLGITPIATNIVRLIRVQFGETRTAYYTVNTALRVECVPLIMVSPQLSLISPKLIAKSSMLLLCRIPVVAADALVLLVTALKTYRGVAEARRIHRTDVSLAKRLTRGTSLAECLIRDALTNLTQVFYTSPLCVLTRALLTMNISRIFVNFLQVPSVIDPFMNNIPLVLIGRFMINLRRIVDSRASPEDGHFSSLQFAVPYSRLGNIGETLDQGQMVELEDEHVETSPGQQ</sequence>
<gene>
    <name evidence="2" type="ORF">PHACADRAFT_30587</name>
</gene>
<name>K5W3A2_PHACS</name>
<dbReference type="AlphaFoldDB" id="K5W3A2"/>
<dbReference type="EMBL" id="JH930474">
    <property type="protein sequence ID" value="EKM53620.1"/>
    <property type="molecule type" value="Genomic_DNA"/>
</dbReference>
<keyword evidence="1" id="KW-0812">Transmembrane</keyword>
<feature type="transmembrane region" description="Helical" evidence="1">
    <location>
        <begin position="109"/>
        <end position="128"/>
    </location>
</feature>
<dbReference type="InParanoid" id="K5W3A2"/>